<dbReference type="Gene3D" id="2.30.40.10">
    <property type="entry name" value="Urease, subunit C, domain 1"/>
    <property type="match status" value="1"/>
</dbReference>
<keyword evidence="2" id="KW-0378">Hydrolase</keyword>
<dbReference type="PANTHER" id="PTHR43135">
    <property type="entry name" value="ALPHA-D-RIBOSE 1-METHYLPHOSPHONATE 5-TRIPHOSPHATE DIPHOSPHATASE"/>
    <property type="match status" value="1"/>
</dbReference>
<organism evidence="2 3">
    <name type="scientific">Virgisporangium aurantiacum</name>
    <dbReference type="NCBI Taxonomy" id="175570"/>
    <lineage>
        <taxon>Bacteria</taxon>
        <taxon>Bacillati</taxon>
        <taxon>Actinomycetota</taxon>
        <taxon>Actinomycetes</taxon>
        <taxon>Micromonosporales</taxon>
        <taxon>Micromonosporaceae</taxon>
        <taxon>Virgisporangium</taxon>
    </lineage>
</organism>
<evidence type="ECO:0000259" key="1">
    <source>
        <dbReference type="Pfam" id="PF01979"/>
    </source>
</evidence>
<gene>
    <name evidence="2" type="ORF">Vau01_025820</name>
</gene>
<dbReference type="Pfam" id="PF01979">
    <property type="entry name" value="Amidohydro_1"/>
    <property type="match status" value="1"/>
</dbReference>
<dbReference type="InterPro" id="IPR057744">
    <property type="entry name" value="OTAase-like"/>
</dbReference>
<dbReference type="EMBL" id="BOPG01000013">
    <property type="protein sequence ID" value="GIJ55066.1"/>
    <property type="molecule type" value="Genomic_DNA"/>
</dbReference>
<dbReference type="GO" id="GO:0016810">
    <property type="term" value="F:hydrolase activity, acting on carbon-nitrogen (but not peptide) bonds"/>
    <property type="evidence" value="ECO:0007669"/>
    <property type="project" value="InterPro"/>
</dbReference>
<feature type="domain" description="Amidohydrolase-related" evidence="1">
    <location>
        <begin position="50"/>
        <end position="384"/>
    </location>
</feature>
<dbReference type="RefSeq" id="WP_203991317.1">
    <property type="nucleotide sequence ID" value="NZ_BOPG01000013.1"/>
</dbReference>
<dbReference type="AlphaFoldDB" id="A0A8J3Z0A9"/>
<comment type="caution">
    <text evidence="2">The sequence shown here is derived from an EMBL/GenBank/DDBJ whole genome shotgun (WGS) entry which is preliminary data.</text>
</comment>
<dbReference type="InterPro" id="IPR032466">
    <property type="entry name" value="Metal_Hydrolase"/>
</dbReference>
<dbReference type="SUPFAM" id="SSF51338">
    <property type="entry name" value="Composite domain of metallo-dependent hydrolases"/>
    <property type="match status" value="1"/>
</dbReference>
<dbReference type="InterPro" id="IPR006680">
    <property type="entry name" value="Amidohydro-rel"/>
</dbReference>
<dbReference type="CDD" id="cd01299">
    <property type="entry name" value="Met_dep_hydrolase_A"/>
    <property type="match status" value="1"/>
</dbReference>
<dbReference type="Gene3D" id="3.20.20.140">
    <property type="entry name" value="Metal-dependent hydrolases"/>
    <property type="match status" value="1"/>
</dbReference>
<accession>A0A8J3Z0A9</accession>
<protein>
    <submittedName>
        <fullName evidence="2">Hydrolase</fullName>
    </submittedName>
</protein>
<sequence>MSRLLLHGGAVFDGTGAEPRPADVVIEGDRIVDVGTGLDGDDGVDCTGRTILPGLIDSHVHLMIDGLNPRSWLTDPFSLQFYTAVRTMRATLDIGITSVRDAGGADLGVREAQRRGVVPGPRTQISISLLSQTGGHGDPWQASGCVTPIFQPHPGRPTGLADGPDEVRRKVRELLRAGADVIKIATSGGVVSPRDDPRHGHFRGDEVEVAVREAAAAGAFVMSHAIGADGIKTAVRAGVRSIEHGIFLDDEAVDLMLNRGAWLVPTLLAPRGVLEAAAALDPYVVEKARLVVASHQASVTRALEAGVKIAFGTDTGVTKHGRNLEELTLLTDCGLTPAQALRSATQEAARLLGVEEKLGTVEPGKLADLVVVDGDPCRAEVLSDLAARIRQVYQGGVRVSSGPR</sequence>
<dbReference type="PANTHER" id="PTHR43135:SF3">
    <property type="entry name" value="ALPHA-D-RIBOSE 1-METHYLPHOSPHONATE 5-TRIPHOSPHATE DIPHOSPHATASE"/>
    <property type="match status" value="1"/>
</dbReference>
<keyword evidence="3" id="KW-1185">Reference proteome</keyword>
<dbReference type="SUPFAM" id="SSF51556">
    <property type="entry name" value="Metallo-dependent hydrolases"/>
    <property type="match status" value="1"/>
</dbReference>
<dbReference type="InterPro" id="IPR051781">
    <property type="entry name" value="Metallo-dep_Hydrolase"/>
</dbReference>
<dbReference type="Proteomes" id="UP000612585">
    <property type="component" value="Unassembled WGS sequence"/>
</dbReference>
<proteinExistence type="predicted"/>
<evidence type="ECO:0000313" key="2">
    <source>
        <dbReference type="EMBL" id="GIJ55066.1"/>
    </source>
</evidence>
<name>A0A8J3Z0A9_9ACTN</name>
<evidence type="ECO:0000313" key="3">
    <source>
        <dbReference type="Proteomes" id="UP000612585"/>
    </source>
</evidence>
<dbReference type="InterPro" id="IPR011059">
    <property type="entry name" value="Metal-dep_hydrolase_composite"/>
</dbReference>
<reference evidence="2" key="1">
    <citation type="submission" date="2021-01" db="EMBL/GenBank/DDBJ databases">
        <title>Whole genome shotgun sequence of Virgisporangium aurantiacum NBRC 16421.</title>
        <authorList>
            <person name="Komaki H."/>
            <person name="Tamura T."/>
        </authorList>
    </citation>
    <scope>NUCLEOTIDE SEQUENCE</scope>
    <source>
        <strain evidence="2">NBRC 16421</strain>
    </source>
</reference>